<protein>
    <submittedName>
        <fullName evidence="1">Uncharacterized protein</fullName>
    </submittedName>
</protein>
<keyword evidence="2" id="KW-1185">Reference proteome</keyword>
<organism evidence="1 2">
    <name type="scientific">Trichonephila clavata</name>
    <name type="common">Joro spider</name>
    <name type="synonym">Nephila clavata</name>
    <dbReference type="NCBI Taxonomy" id="2740835"/>
    <lineage>
        <taxon>Eukaryota</taxon>
        <taxon>Metazoa</taxon>
        <taxon>Ecdysozoa</taxon>
        <taxon>Arthropoda</taxon>
        <taxon>Chelicerata</taxon>
        <taxon>Arachnida</taxon>
        <taxon>Araneae</taxon>
        <taxon>Araneomorphae</taxon>
        <taxon>Entelegynae</taxon>
        <taxon>Araneoidea</taxon>
        <taxon>Nephilidae</taxon>
        <taxon>Trichonephila</taxon>
    </lineage>
</organism>
<reference evidence="1" key="1">
    <citation type="submission" date="2020-07" db="EMBL/GenBank/DDBJ databases">
        <title>Multicomponent nature underlies the extraordinary mechanical properties of spider dragline silk.</title>
        <authorList>
            <person name="Kono N."/>
            <person name="Nakamura H."/>
            <person name="Mori M."/>
            <person name="Yoshida Y."/>
            <person name="Ohtoshi R."/>
            <person name="Malay A.D."/>
            <person name="Moran D.A.P."/>
            <person name="Tomita M."/>
            <person name="Numata K."/>
            <person name="Arakawa K."/>
        </authorList>
    </citation>
    <scope>NUCLEOTIDE SEQUENCE</scope>
</reference>
<dbReference type="EMBL" id="BMAO01023240">
    <property type="protein sequence ID" value="GFQ87524.1"/>
    <property type="molecule type" value="Genomic_DNA"/>
</dbReference>
<comment type="caution">
    <text evidence="1">The sequence shown here is derived from an EMBL/GenBank/DDBJ whole genome shotgun (WGS) entry which is preliminary data.</text>
</comment>
<accession>A0A8X6FUC5</accession>
<sequence>MVRQKIVSIDSSENLPPAMIDKKSLIEFLIQFPVEAPYPLLISRTNFDQSASLGALLCARKLVYEMYHKLYSYSFAVQRCFPVTANDSCDILTVGEVASMKSLPGWLRSHLGYITWQKC</sequence>
<name>A0A8X6FUC5_TRICU</name>
<evidence type="ECO:0000313" key="2">
    <source>
        <dbReference type="Proteomes" id="UP000887116"/>
    </source>
</evidence>
<proteinExistence type="predicted"/>
<dbReference type="Proteomes" id="UP000887116">
    <property type="component" value="Unassembled WGS sequence"/>
</dbReference>
<dbReference type="AlphaFoldDB" id="A0A8X6FUC5"/>
<gene>
    <name evidence="1" type="ORF">TNCT_315701</name>
</gene>
<evidence type="ECO:0000313" key="1">
    <source>
        <dbReference type="EMBL" id="GFQ87524.1"/>
    </source>
</evidence>